<evidence type="ECO:0000313" key="3">
    <source>
        <dbReference type="Proteomes" id="UP001155057"/>
    </source>
</evidence>
<dbReference type="Proteomes" id="UP001155057">
    <property type="component" value="Unassembled WGS sequence"/>
</dbReference>
<gene>
    <name evidence="2" type="ORF">GGP61_000143</name>
</gene>
<dbReference type="GeneID" id="83729063"/>
<feature type="chain" id="PRO_5041116505" evidence="1">
    <location>
        <begin position="25"/>
        <end position="128"/>
    </location>
</feature>
<sequence>MTLLRRLFLPVLAAGLLGVTGSEAGPPSTAFEPGGKAWVASAPSPPPDTVRASADAGTPLILPLPKSLNEHPVARYTLLRGPALSGVAGRSFTWIPEGAAPGIHRALLQAEFGDAPPDTLVVQIRFRP</sequence>
<keyword evidence="1" id="KW-0732">Signal</keyword>
<proteinExistence type="predicted"/>
<accession>A0A9X2PZR7</accession>
<comment type="caution">
    <text evidence="2">The sequence shown here is derived from an EMBL/GenBank/DDBJ whole genome shotgun (WGS) entry which is preliminary data.</text>
</comment>
<organism evidence="2 3">
    <name type="scientific">Salinibacter ruber</name>
    <dbReference type="NCBI Taxonomy" id="146919"/>
    <lineage>
        <taxon>Bacteria</taxon>
        <taxon>Pseudomonadati</taxon>
        <taxon>Rhodothermota</taxon>
        <taxon>Rhodothermia</taxon>
        <taxon>Rhodothermales</taxon>
        <taxon>Salinibacteraceae</taxon>
        <taxon>Salinibacter</taxon>
    </lineage>
</organism>
<feature type="signal peptide" evidence="1">
    <location>
        <begin position="1"/>
        <end position="24"/>
    </location>
</feature>
<reference evidence="2" key="1">
    <citation type="submission" date="2022-08" db="EMBL/GenBank/DDBJ databases">
        <title>Genomic Encyclopedia of Type Strains, Phase V (KMG-V): Genome sequencing to study the core and pangenomes of soil and plant-associated prokaryotes.</title>
        <authorList>
            <person name="Whitman W."/>
        </authorList>
    </citation>
    <scope>NUCLEOTIDE SEQUENCE</scope>
    <source>
        <strain evidence="2">SP3049</strain>
    </source>
</reference>
<dbReference type="AlphaFoldDB" id="A0A9X2PZR7"/>
<name>A0A9X2PZR7_9BACT</name>
<evidence type="ECO:0000256" key="1">
    <source>
        <dbReference type="SAM" id="SignalP"/>
    </source>
</evidence>
<dbReference type="RefSeq" id="WP_118829131.1">
    <property type="nucleotide sequence ID" value="NZ_CALTSL010000003.1"/>
</dbReference>
<protein>
    <submittedName>
        <fullName evidence="2">Uncharacterized protein</fullName>
    </submittedName>
</protein>
<evidence type="ECO:0000313" key="2">
    <source>
        <dbReference type="EMBL" id="MCS3708556.1"/>
    </source>
</evidence>
<dbReference type="EMBL" id="JANUAE010000001">
    <property type="protein sequence ID" value="MCS3708556.1"/>
    <property type="molecule type" value="Genomic_DNA"/>
</dbReference>